<accession>A0A6A7AFM7</accession>
<feature type="region of interest" description="Disordered" evidence="1">
    <location>
        <begin position="1"/>
        <end position="26"/>
    </location>
</feature>
<dbReference type="OrthoDB" id="3771551at2759"/>
<reference evidence="2" key="1">
    <citation type="journal article" date="2020" name="Stud. Mycol.">
        <title>101 Dothideomycetes genomes: a test case for predicting lifestyles and emergence of pathogens.</title>
        <authorList>
            <person name="Haridas S."/>
            <person name="Albert R."/>
            <person name="Binder M."/>
            <person name="Bloem J."/>
            <person name="Labutti K."/>
            <person name="Salamov A."/>
            <person name="Andreopoulos B."/>
            <person name="Baker S."/>
            <person name="Barry K."/>
            <person name="Bills G."/>
            <person name="Bluhm B."/>
            <person name="Cannon C."/>
            <person name="Castanera R."/>
            <person name="Culley D."/>
            <person name="Daum C."/>
            <person name="Ezra D."/>
            <person name="Gonzalez J."/>
            <person name="Henrissat B."/>
            <person name="Kuo A."/>
            <person name="Liang C."/>
            <person name="Lipzen A."/>
            <person name="Lutzoni F."/>
            <person name="Magnuson J."/>
            <person name="Mondo S."/>
            <person name="Nolan M."/>
            <person name="Ohm R."/>
            <person name="Pangilinan J."/>
            <person name="Park H.-J."/>
            <person name="Ramirez L."/>
            <person name="Alfaro M."/>
            <person name="Sun H."/>
            <person name="Tritt A."/>
            <person name="Yoshinaga Y."/>
            <person name="Zwiers L.-H."/>
            <person name="Turgeon B."/>
            <person name="Goodwin S."/>
            <person name="Spatafora J."/>
            <person name="Crous P."/>
            <person name="Grigoriev I."/>
        </authorList>
    </citation>
    <scope>NUCLEOTIDE SEQUENCE</scope>
    <source>
        <strain evidence="2">CBS 113818</strain>
    </source>
</reference>
<evidence type="ECO:0000313" key="2">
    <source>
        <dbReference type="EMBL" id="KAF2832036.1"/>
    </source>
</evidence>
<dbReference type="AlphaFoldDB" id="A0A6A7AFM7"/>
<dbReference type="Proteomes" id="UP000799424">
    <property type="component" value="Unassembled WGS sequence"/>
</dbReference>
<evidence type="ECO:0000256" key="1">
    <source>
        <dbReference type="SAM" id="MobiDB-lite"/>
    </source>
</evidence>
<protein>
    <submittedName>
        <fullName evidence="2">Uncharacterized protein</fullName>
    </submittedName>
</protein>
<keyword evidence="3" id="KW-1185">Reference proteome</keyword>
<sequence>MSTANQKKRPAEQSPATVPAKRASTKKDAEIEVIEVEDDMDFHLDVDLHSKFKVFPDLLRDTLQKSYKTTIRSQMDALMTNTIPRYKYTYTVVSELSVRPSDKGPNRTILKTNISSLSLCNTALLNIFLKRGKDLVPKSRFVRLVTRQGLTNPGFTQLHSVRHGETGWGFDVNGCLSLHVPFIEHNQKHEYNIFVERVELKVEQEEEL</sequence>
<name>A0A6A7AFM7_9PLEO</name>
<dbReference type="EMBL" id="MU006217">
    <property type="protein sequence ID" value="KAF2832036.1"/>
    <property type="molecule type" value="Genomic_DNA"/>
</dbReference>
<proteinExistence type="predicted"/>
<gene>
    <name evidence="2" type="ORF">CC86DRAFT_462423</name>
</gene>
<organism evidence="2 3">
    <name type="scientific">Ophiobolus disseminans</name>
    <dbReference type="NCBI Taxonomy" id="1469910"/>
    <lineage>
        <taxon>Eukaryota</taxon>
        <taxon>Fungi</taxon>
        <taxon>Dikarya</taxon>
        <taxon>Ascomycota</taxon>
        <taxon>Pezizomycotina</taxon>
        <taxon>Dothideomycetes</taxon>
        <taxon>Pleosporomycetidae</taxon>
        <taxon>Pleosporales</taxon>
        <taxon>Pleosporineae</taxon>
        <taxon>Phaeosphaeriaceae</taxon>
        <taxon>Ophiobolus</taxon>
    </lineage>
</organism>
<evidence type="ECO:0000313" key="3">
    <source>
        <dbReference type="Proteomes" id="UP000799424"/>
    </source>
</evidence>